<dbReference type="InterPro" id="IPR022880">
    <property type="entry name" value="DNApol_IV"/>
</dbReference>
<dbReference type="InterPro" id="IPR050116">
    <property type="entry name" value="DNA_polymerase-Y"/>
</dbReference>
<keyword evidence="9 15" id="KW-0227">DNA damage</keyword>
<organism evidence="17 18">
    <name type="scientific">Thermoclostridium stercorarium subsp. thermolacticum DSM 2910</name>
    <dbReference type="NCBI Taxonomy" id="1121336"/>
    <lineage>
        <taxon>Bacteria</taxon>
        <taxon>Bacillati</taxon>
        <taxon>Bacillota</taxon>
        <taxon>Clostridia</taxon>
        <taxon>Eubacteriales</taxon>
        <taxon>Oscillospiraceae</taxon>
        <taxon>Thermoclostridium</taxon>
    </lineage>
</organism>
<comment type="cofactor">
    <cofactor evidence="15">
        <name>Mg(2+)</name>
        <dbReference type="ChEBI" id="CHEBI:18420"/>
    </cofactor>
    <text evidence="15">Binds 2 magnesium ions per subunit.</text>
</comment>
<dbReference type="Gene3D" id="3.40.1170.60">
    <property type="match status" value="1"/>
</dbReference>
<reference evidence="17 18" key="1">
    <citation type="submission" date="2016-02" db="EMBL/GenBank/DDBJ databases">
        <title>Comparison of Clostridium stercorarium subspecies using comparative genomics and transcriptomics.</title>
        <authorList>
            <person name="Schellenberg J."/>
            <person name="Thallinger G."/>
            <person name="Levin D.B."/>
            <person name="Zhang X."/>
            <person name="Alvare G."/>
            <person name="Fristensky B."/>
            <person name="Sparling R."/>
        </authorList>
    </citation>
    <scope>NUCLEOTIDE SEQUENCE [LARGE SCALE GENOMIC DNA]</scope>
    <source>
        <strain evidence="17 18">DSM 2910</strain>
    </source>
</reference>
<protein>
    <recommendedName>
        <fullName evidence="15">DNA polymerase IV</fullName>
        <shortName evidence="15">Pol IV</shortName>
        <ecNumber evidence="15">2.7.7.7</ecNumber>
    </recommendedName>
</protein>
<proteinExistence type="inferred from homology"/>
<gene>
    <name evidence="15" type="primary">dinB</name>
    <name evidence="17" type="ORF">CSTERTH_00165</name>
</gene>
<keyword evidence="11 15" id="KW-0239">DNA-directed DNA polymerase</keyword>
<feature type="site" description="Substrate discrimination" evidence="15">
    <location>
        <position position="16"/>
    </location>
</feature>
<evidence type="ECO:0000256" key="5">
    <source>
        <dbReference type="ARBA" id="ARBA00022679"/>
    </source>
</evidence>
<dbReference type="PROSITE" id="PS50173">
    <property type="entry name" value="UMUC"/>
    <property type="match status" value="1"/>
</dbReference>
<feature type="domain" description="UmuC" evidence="16">
    <location>
        <begin position="7"/>
        <end position="196"/>
    </location>
</feature>
<dbReference type="InterPro" id="IPR001126">
    <property type="entry name" value="UmuC"/>
</dbReference>
<dbReference type="CDD" id="cd03586">
    <property type="entry name" value="PolY_Pol_IV_kappa"/>
    <property type="match status" value="1"/>
</dbReference>
<evidence type="ECO:0000256" key="2">
    <source>
        <dbReference type="ARBA" id="ARBA00010945"/>
    </source>
</evidence>
<dbReference type="GO" id="GO:0009432">
    <property type="term" value="P:SOS response"/>
    <property type="evidence" value="ECO:0007669"/>
    <property type="project" value="TreeGrafter"/>
</dbReference>
<comment type="subunit">
    <text evidence="15">Monomer.</text>
</comment>
<dbReference type="GO" id="GO:0003684">
    <property type="term" value="F:damaged DNA binding"/>
    <property type="evidence" value="ECO:0007669"/>
    <property type="project" value="InterPro"/>
</dbReference>
<dbReference type="InterPro" id="IPR043502">
    <property type="entry name" value="DNA/RNA_pol_sf"/>
</dbReference>
<evidence type="ECO:0000256" key="12">
    <source>
        <dbReference type="ARBA" id="ARBA00023125"/>
    </source>
</evidence>
<dbReference type="AlphaFoldDB" id="A0A1B1Y9Y7"/>
<dbReference type="Gene3D" id="3.30.70.270">
    <property type="match status" value="1"/>
</dbReference>
<evidence type="ECO:0000313" key="18">
    <source>
        <dbReference type="Proteomes" id="UP000092971"/>
    </source>
</evidence>
<evidence type="ECO:0000256" key="4">
    <source>
        <dbReference type="ARBA" id="ARBA00022490"/>
    </source>
</evidence>
<evidence type="ECO:0000256" key="11">
    <source>
        <dbReference type="ARBA" id="ARBA00022932"/>
    </source>
</evidence>
<evidence type="ECO:0000256" key="8">
    <source>
        <dbReference type="ARBA" id="ARBA00022723"/>
    </source>
</evidence>
<evidence type="ECO:0000256" key="6">
    <source>
        <dbReference type="ARBA" id="ARBA00022695"/>
    </source>
</evidence>
<evidence type="ECO:0000256" key="3">
    <source>
        <dbReference type="ARBA" id="ARBA00022457"/>
    </source>
</evidence>
<keyword evidence="3 15" id="KW-0515">Mutator protein</keyword>
<dbReference type="SUPFAM" id="SSF100879">
    <property type="entry name" value="Lesion bypass DNA polymerase (Y-family), little finger domain"/>
    <property type="match status" value="1"/>
</dbReference>
<dbReference type="InterPro" id="IPR036775">
    <property type="entry name" value="DNA_pol_Y-fam_lit_finger_sf"/>
</dbReference>
<keyword evidence="5 15" id="KW-0808">Transferase</keyword>
<feature type="binding site" evidence="15">
    <location>
        <position position="11"/>
    </location>
    <ligand>
        <name>Mg(2+)</name>
        <dbReference type="ChEBI" id="CHEBI:18420"/>
    </ligand>
</feature>
<comment type="function">
    <text evidence="15">Poorly processive, error-prone DNA polymerase involved in untargeted mutagenesis. Copies undamaged DNA at stalled replication forks, which arise in vivo from mismatched or misaligned primer ends. These misaligned primers can be extended by PolIV. Exhibits no 3'-5' exonuclease (proofreading) activity. May be involved in translesional synthesis, in conjunction with the beta clamp from PolIII.</text>
</comment>
<keyword evidence="13 15" id="KW-0234">DNA repair</keyword>
<dbReference type="RefSeq" id="WP_015357764.1">
    <property type="nucleotide sequence ID" value="NZ_CP014672.1"/>
</dbReference>
<dbReference type="SUPFAM" id="SSF56672">
    <property type="entry name" value="DNA/RNA polymerases"/>
    <property type="match status" value="1"/>
</dbReference>
<sequence>MISDRVIFHIDVNSAFLSWEALERLKRGSDIDLRTVPAIVAGDPEKRHGVVLAKSIPAKKYGIVTGEPVVSALKKCPGLIIVPPSHAAYAEYSKAMTDLLQTFTPDIEKYSIDECFMDVTGLKLKYGNDFISLAYLIKDQIRDRLGFTVNIGISENKLLAKMASDLKKPDQIHTLFKEEIPEKMWPLPVSELFMVGRATCGKLHALGVKTIGDLAKYDVSLLEQKFGKYGRMIWEYANGIDYSKVQTEESEAKDLSNETTVEFDITDRETARMYILSLCETVGTRLRKAGLYAGVVAVNIKNSSFETYSRRKKLNVPTQDTNVIFETATELFDLAWRKDPIRLIGVATSDLVKEPVIQLSMFDSLPEKIYQRKKLNESIDRIREKYGSKYIVRASLLNFNKDFGKNM</sequence>
<keyword evidence="12 15" id="KW-0238">DNA-binding</keyword>
<dbReference type="GO" id="GO:0006281">
    <property type="term" value="P:DNA repair"/>
    <property type="evidence" value="ECO:0007669"/>
    <property type="project" value="UniProtKB-UniRule"/>
</dbReference>
<dbReference type="OrthoDB" id="9808813at2"/>
<keyword evidence="4 15" id="KW-0963">Cytoplasm</keyword>
<evidence type="ECO:0000256" key="13">
    <source>
        <dbReference type="ARBA" id="ARBA00023204"/>
    </source>
</evidence>
<evidence type="ECO:0000256" key="14">
    <source>
        <dbReference type="ARBA" id="ARBA00049244"/>
    </source>
</evidence>
<dbReference type="Pfam" id="PF11799">
    <property type="entry name" value="IMS_C"/>
    <property type="match status" value="1"/>
</dbReference>
<evidence type="ECO:0000259" key="16">
    <source>
        <dbReference type="PROSITE" id="PS50173"/>
    </source>
</evidence>
<dbReference type="Gene3D" id="3.30.1490.100">
    <property type="entry name" value="DNA polymerase, Y-family, little finger domain"/>
    <property type="match status" value="1"/>
</dbReference>
<evidence type="ECO:0000256" key="9">
    <source>
        <dbReference type="ARBA" id="ARBA00022763"/>
    </source>
</evidence>
<dbReference type="EC" id="2.7.7.7" evidence="15"/>
<evidence type="ECO:0000256" key="1">
    <source>
        <dbReference type="ARBA" id="ARBA00004496"/>
    </source>
</evidence>
<dbReference type="GO" id="GO:0000287">
    <property type="term" value="F:magnesium ion binding"/>
    <property type="evidence" value="ECO:0007669"/>
    <property type="project" value="UniProtKB-UniRule"/>
</dbReference>
<dbReference type="HAMAP" id="MF_01113">
    <property type="entry name" value="DNApol_IV"/>
    <property type="match status" value="1"/>
</dbReference>
<name>A0A1B1Y9Y7_THEST</name>
<dbReference type="EMBL" id="CP014672">
    <property type="protein sequence ID" value="ANW97558.1"/>
    <property type="molecule type" value="Genomic_DNA"/>
</dbReference>
<dbReference type="InterPro" id="IPR043128">
    <property type="entry name" value="Rev_trsase/Diguanyl_cyclase"/>
</dbReference>
<comment type="catalytic activity">
    <reaction evidence="14 15">
        <text>DNA(n) + a 2'-deoxyribonucleoside 5'-triphosphate = DNA(n+1) + diphosphate</text>
        <dbReference type="Rhea" id="RHEA:22508"/>
        <dbReference type="Rhea" id="RHEA-COMP:17339"/>
        <dbReference type="Rhea" id="RHEA-COMP:17340"/>
        <dbReference type="ChEBI" id="CHEBI:33019"/>
        <dbReference type="ChEBI" id="CHEBI:61560"/>
        <dbReference type="ChEBI" id="CHEBI:173112"/>
        <dbReference type="EC" id="2.7.7.7"/>
    </reaction>
</comment>
<dbReference type="Gene3D" id="1.10.150.20">
    <property type="entry name" value="5' to 3' exonuclease, C-terminal subdomain"/>
    <property type="match status" value="1"/>
</dbReference>
<dbReference type="InterPro" id="IPR017961">
    <property type="entry name" value="DNA_pol_Y-fam_little_finger"/>
</dbReference>
<dbReference type="PANTHER" id="PTHR11076">
    <property type="entry name" value="DNA REPAIR POLYMERASE UMUC / TRANSFERASE FAMILY MEMBER"/>
    <property type="match status" value="1"/>
</dbReference>
<dbReference type="GO" id="GO:0006261">
    <property type="term" value="P:DNA-templated DNA replication"/>
    <property type="evidence" value="ECO:0007669"/>
    <property type="project" value="UniProtKB-UniRule"/>
</dbReference>
<evidence type="ECO:0000256" key="7">
    <source>
        <dbReference type="ARBA" id="ARBA00022705"/>
    </source>
</evidence>
<dbReference type="Proteomes" id="UP000092971">
    <property type="component" value="Chromosome"/>
</dbReference>
<dbReference type="GO" id="GO:0042276">
    <property type="term" value="P:error-prone translesion synthesis"/>
    <property type="evidence" value="ECO:0007669"/>
    <property type="project" value="TreeGrafter"/>
</dbReference>
<evidence type="ECO:0000256" key="15">
    <source>
        <dbReference type="HAMAP-Rule" id="MF_01113"/>
    </source>
</evidence>
<dbReference type="PANTHER" id="PTHR11076:SF35">
    <property type="entry name" value="DNA REPAIR PROTEIN HOMOLOG YOBH"/>
    <property type="match status" value="1"/>
</dbReference>
<dbReference type="InterPro" id="IPR053848">
    <property type="entry name" value="IMS_HHH_1"/>
</dbReference>
<feature type="binding site" evidence="15">
    <location>
        <position position="113"/>
    </location>
    <ligand>
        <name>Mg(2+)</name>
        <dbReference type="ChEBI" id="CHEBI:18420"/>
    </ligand>
</feature>
<keyword evidence="10 15" id="KW-0460">Magnesium</keyword>
<keyword evidence="7 15" id="KW-0235">DNA replication</keyword>
<comment type="similarity">
    <text evidence="2 15">Belongs to the DNA polymerase type-Y family.</text>
</comment>
<accession>A0A1B1Y9Y7</accession>
<dbReference type="Pfam" id="PF00817">
    <property type="entry name" value="IMS"/>
    <property type="match status" value="1"/>
</dbReference>
<keyword evidence="8 15" id="KW-0479">Metal-binding</keyword>
<evidence type="ECO:0000313" key="17">
    <source>
        <dbReference type="EMBL" id="ANW97558.1"/>
    </source>
</evidence>
<keyword evidence="6 15" id="KW-0548">Nucleotidyltransferase</keyword>
<feature type="active site" evidence="15">
    <location>
        <position position="114"/>
    </location>
</feature>
<comment type="subcellular location">
    <subcellularLocation>
        <location evidence="1 15">Cytoplasm</location>
    </subcellularLocation>
</comment>
<dbReference type="GO" id="GO:0005829">
    <property type="term" value="C:cytosol"/>
    <property type="evidence" value="ECO:0007669"/>
    <property type="project" value="TreeGrafter"/>
</dbReference>
<dbReference type="Pfam" id="PF21999">
    <property type="entry name" value="IMS_HHH_1"/>
    <property type="match status" value="1"/>
</dbReference>
<dbReference type="GO" id="GO:0003887">
    <property type="term" value="F:DNA-directed DNA polymerase activity"/>
    <property type="evidence" value="ECO:0007669"/>
    <property type="project" value="UniProtKB-UniRule"/>
</dbReference>
<evidence type="ECO:0000256" key="10">
    <source>
        <dbReference type="ARBA" id="ARBA00022842"/>
    </source>
</evidence>